<evidence type="ECO:0000256" key="1">
    <source>
        <dbReference type="SAM" id="Coils"/>
    </source>
</evidence>
<reference evidence="2 3" key="1">
    <citation type="submission" date="2020-10" db="EMBL/GenBank/DDBJ databases">
        <title>The Coptis chinensis genome and diversification of protoberbering-type alkaloids.</title>
        <authorList>
            <person name="Wang B."/>
            <person name="Shu S."/>
            <person name="Song C."/>
            <person name="Liu Y."/>
        </authorList>
    </citation>
    <scope>NUCLEOTIDE SEQUENCE [LARGE SCALE GENOMIC DNA]</scope>
    <source>
        <strain evidence="2">HL-2020</strain>
        <tissue evidence="2">Leaf</tissue>
    </source>
</reference>
<dbReference type="AlphaFoldDB" id="A0A835HY49"/>
<evidence type="ECO:0000313" key="3">
    <source>
        <dbReference type="Proteomes" id="UP000631114"/>
    </source>
</evidence>
<name>A0A835HY49_9MAGN</name>
<comment type="caution">
    <text evidence="2">The sequence shown here is derived from an EMBL/GenBank/DDBJ whole genome shotgun (WGS) entry which is preliminary data.</text>
</comment>
<proteinExistence type="predicted"/>
<accession>A0A835HY49</accession>
<evidence type="ECO:0000313" key="2">
    <source>
        <dbReference type="EMBL" id="KAF9606282.1"/>
    </source>
</evidence>
<sequence>MEALRGQLVAANTYAERCKTSTLQAKEAYLTIRAEVEELEKKLDDLREEEQNANFEDPEGEARQDAGHRFCGRAFSPYWCVGSLFNLDTKKKSGLHSSFAASDQNLQVPELLLDINAEFEIESQGQVEEKGPQEESKLPHRTTHELLTCCFRENIKLECDRNIYKMPELFKIDISGNAGDNRLNRGDLFKNSGFLGSSLIYFADKARLWILGKNNCLS</sequence>
<dbReference type="EMBL" id="JADFTS010000005">
    <property type="protein sequence ID" value="KAF9606282.1"/>
    <property type="molecule type" value="Genomic_DNA"/>
</dbReference>
<keyword evidence="3" id="KW-1185">Reference proteome</keyword>
<dbReference type="Proteomes" id="UP000631114">
    <property type="component" value="Unassembled WGS sequence"/>
</dbReference>
<organism evidence="2 3">
    <name type="scientific">Coptis chinensis</name>
    <dbReference type="NCBI Taxonomy" id="261450"/>
    <lineage>
        <taxon>Eukaryota</taxon>
        <taxon>Viridiplantae</taxon>
        <taxon>Streptophyta</taxon>
        <taxon>Embryophyta</taxon>
        <taxon>Tracheophyta</taxon>
        <taxon>Spermatophyta</taxon>
        <taxon>Magnoliopsida</taxon>
        <taxon>Ranunculales</taxon>
        <taxon>Ranunculaceae</taxon>
        <taxon>Coptidoideae</taxon>
        <taxon>Coptis</taxon>
    </lineage>
</organism>
<protein>
    <submittedName>
        <fullName evidence="2">Uncharacterized protein</fullName>
    </submittedName>
</protein>
<feature type="coiled-coil region" evidence="1">
    <location>
        <begin position="29"/>
        <end position="56"/>
    </location>
</feature>
<gene>
    <name evidence="2" type="ORF">IFM89_024191</name>
</gene>
<keyword evidence="1" id="KW-0175">Coiled coil</keyword>